<evidence type="ECO:0000313" key="2">
    <source>
        <dbReference type="EMBL" id="SBV27595.1"/>
    </source>
</evidence>
<dbReference type="EMBL" id="LT598496">
    <property type="protein sequence ID" value="SBV27595.1"/>
    <property type="molecule type" value="Genomic_DNA"/>
</dbReference>
<accession>A0A1C3N4V1</accession>
<name>A0A1C3N4V1_9ACTN</name>
<feature type="transmembrane region" description="Helical" evidence="1">
    <location>
        <begin position="37"/>
        <end position="55"/>
    </location>
</feature>
<reference evidence="3" key="1">
    <citation type="submission" date="2016-06" db="EMBL/GenBank/DDBJ databases">
        <authorList>
            <person name="Varghese N."/>
        </authorList>
    </citation>
    <scope>NUCLEOTIDE SEQUENCE [LARGE SCALE GENOMIC DNA]</scope>
    <source>
        <strain evidence="3">DSM 45344</strain>
    </source>
</reference>
<keyword evidence="1" id="KW-0812">Transmembrane</keyword>
<dbReference type="Proteomes" id="UP000199393">
    <property type="component" value="Chromosome I"/>
</dbReference>
<protein>
    <submittedName>
        <fullName evidence="2">Uncharacterized protein</fullName>
    </submittedName>
</protein>
<dbReference type="RefSeq" id="WP_091591513.1">
    <property type="nucleotide sequence ID" value="NZ_LT598496.1"/>
</dbReference>
<proteinExistence type="predicted"/>
<keyword evidence="1" id="KW-1133">Transmembrane helix</keyword>
<dbReference type="AlphaFoldDB" id="A0A1C3N4V1"/>
<evidence type="ECO:0000313" key="3">
    <source>
        <dbReference type="Proteomes" id="UP000199393"/>
    </source>
</evidence>
<organism evidence="2 3">
    <name type="scientific">Micromonospora krabiensis</name>
    <dbReference type="NCBI Taxonomy" id="307121"/>
    <lineage>
        <taxon>Bacteria</taxon>
        <taxon>Bacillati</taxon>
        <taxon>Actinomycetota</taxon>
        <taxon>Actinomycetes</taxon>
        <taxon>Micromonosporales</taxon>
        <taxon>Micromonosporaceae</taxon>
        <taxon>Micromonospora</taxon>
    </lineage>
</organism>
<evidence type="ECO:0000256" key="1">
    <source>
        <dbReference type="SAM" id="Phobius"/>
    </source>
</evidence>
<gene>
    <name evidence="2" type="ORF">GA0070620_3119</name>
</gene>
<keyword evidence="3" id="KW-1185">Reference proteome</keyword>
<keyword evidence="1" id="KW-0472">Membrane</keyword>
<sequence length="144" mass="14574">MTRKSCAIAHSLITLAALAWIGYAVLAATGSAEHPRRGVLFAAGVLTLASVMAALPAPAQPGTAPAAAGVASVPPAAGRTYLARAAQREVVALAHASGDADTIALPTTMTLEQVAIAVREARMEGYAEGYVDGIARRHDSESGV</sequence>